<dbReference type="InterPro" id="IPR050992">
    <property type="entry name" value="CheZ_family_phosphatases"/>
</dbReference>
<dbReference type="Proteomes" id="UP000199337">
    <property type="component" value="Unassembled WGS sequence"/>
</dbReference>
<dbReference type="GO" id="GO:0006935">
    <property type="term" value="P:chemotaxis"/>
    <property type="evidence" value="ECO:0007669"/>
    <property type="project" value="UniProtKB-KW"/>
</dbReference>
<sequence length="206" mass="22634">MNDKKSFSDLQIDALQEISNIGLGHAATSLAEMLDRKIDMGVPHADFISFERVIELIGGYEELVSCVSLELDGDINGLVFYIFNESSTYRLVDMLMGLEEGTTVELDEMATSTINEIGNILTGAFVSAISDFTQLHINTSVPIFAFDMLAAIFTTLVVAVGRPEDDSVMAIETNLFREDKKVNGHFFLLSEPKSIHKLFTALGIDA</sequence>
<dbReference type="AlphaFoldDB" id="A0A1I2MXM1"/>
<feature type="domain" description="CheC-like protein" evidence="3">
    <location>
        <begin position="11"/>
        <end position="43"/>
    </location>
</feature>
<reference evidence="5" key="1">
    <citation type="submission" date="2016-10" db="EMBL/GenBank/DDBJ databases">
        <authorList>
            <person name="Varghese N."/>
            <person name="Submissions S."/>
        </authorList>
    </citation>
    <scope>NUCLEOTIDE SEQUENCE [LARGE SCALE GENOMIC DNA]</scope>
    <source>
        <strain evidence="5">DSM 17038</strain>
    </source>
</reference>
<evidence type="ECO:0000256" key="1">
    <source>
        <dbReference type="ARBA" id="ARBA00022500"/>
    </source>
</evidence>
<evidence type="ECO:0000256" key="2">
    <source>
        <dbReference type="ARBA" id="ARBA00022801"/>
    </source>
</evidence>
<evidence type="ECO:0000313" key="5">
    <source>
        <dbReference type="Proteomes" id="UP000199337"/>
    </source>
</evidence>
<evidence type="ECO:0000313" key="4">
    <source>
        <dbReference type="EMBL" id="SFF96314.1"/>
    </source>
</evidence>
<protein>
    <submittedName>
        <fullName evidence="4">Chemotaxis protein CheC</fullName>
    </submittedName>
</protein>
<keyword evidence="5" id="KW-1185">Reference proteome</keyword>
<dbReference type="STRING" id="341036.SAMN05660649_00228"/>
<dbReference type="Pfam" id="PF04509">
    <property type="entry name" value="CheC"/>
    <property type="match status" value="2"/>
</dbReference>
<dbReference type="PANTHER" id="PTHR43693:SF1">
    <property type="entry name" value="PROTEIN PHOSPHATASE CHEZ"/>
    <property type="match status" value="1"/>
</dbReference>
<evidence type="ECO:0000259" key="3">
    <source>
        <dbReference type="Pfam" id="PF04509"/>
    </source>
</evidence>
<dbReference type="PANTHER" id="PTHR43693">
    <property type="entry name" value="PROTEIN PHOSPHATASE CHEZ"/>
    <property type="match status" value="1"/>
</dbReference>
<dbReference type="InterPro" id="IPR007597">
    <property type="entry name" value="CheC"/>
</dbReference>
<name>A0A1I2MXM1_9FIRM</name>
<dbReference type="EMBL" id="FOOX01000001">
    <property type="protein sequence ID" value="SFF96314.1"/>
    <property type="molecule type" value="Genomic_DNA"/>
</dbReference>
<keyword evidence="2" id="KW-0378">Hydrolase</keyword>
<dbReference type="InterPro" id="IPR028976">
    <property type="entry name" value="CheC-like_sf"/>
</dbReference>
<dbReference type="Gene3D" id="3.40.1550.10">
    <property type="entry name" value="CheC-like"/>
    <property type="match status" value="1"/>
</dbReference>
<feature type="domain" description="CheC-like protein" evidence="3">
    <location>
        <begin position="109"/>
        <end position="144"/>
    </location>
</feature>
<gene>
    <name evidence="4" type="ORF">SAMN05660649_00228</name>
</gene>
<organism evidence="4 5">
    <name type="scientific">Desulfotruncus arcticus DSM 17038</name>
    <dbReference type="NCBI Taxonomy" id="1121424"/>
    <lineage>
        <taxon>Bacteria</taxon>
        <taxon>Bacillati</taxon>
        <taxon>Bacillota</taxon>
        <taxon>Clostridia</taxon>
        <taxon>Eubacteriales</taxon>
        <taxon>Desulfallaceae</taxon>
        <taxon>Desulfotruncus</taxon>
    </lineage>
</organism>
<keyword evidence="1" id="KW-0145">Chemotaxis</keyword>
<proteinExistence type="predicted"/>
<dbReference type="CDD" id="cd17909">
    <property type="entry name" value="CheC_ClassI"/>
    <property type="match status" value="1"/>
</dbReference>
<dbReference type="OrthoDB" id="9812187at2"/>
<dbReference type="SUPFAM" id="SSF103039">
    <property type="entry name" value="CheC-like"/>
    <property type="match status" value="1"/>
</dbReference>
<accession>A0A1I2MXM1</accession>
<dbReference type="RefSeq" id="WP_092467861.1">
    <property type="nucleotide sequence ID" value="NZ_FOOX01000001.1"/>
</dbReference>
<dbReference type="GO" id="GO:0016787">
    <property type="term" value="F:hydrolase activity"/>
    <property type="evidence" value="ECO:0007669"/>
    <property type="project" value="UniProtKB-KW"/>
</dbReference>